<keyword evidence="2" id="KW-1133">Transmembrane helix</keyword>
<evidence type="ECO:0000256" key="2">
    <source>
        <dbReference type="SAM" id="Phobius"/>
    </source>
</evidence>
<name>A0A9P4IBQ7_9PEZI</name>
<feature type="transmembrane region" description="Helical" evidence="2">
    <location>
        <begin position="267"/>
        <end position="285"/>
    </location>
</feature>
<feature type="region of interest" description="Disordered" evidence="1">
    <location>
        <begin position="222"/>
        <end position="258"/>
    </location>
</feature>
<keyword evidence="2" id="KW-0472">Membrane</keyword>
<accession>A0A9P4IBQ7</accession>
<protein>
    <submittedName>
        <fullName evidence="4">Uncharacterized protein</fullName>
    </submittedName>
</protein>
<keyword evidence="5" id="KW-1185">Reference proteome</keyword>
<dbReference type="AlphaFoldDB" id="A0A9P4IBQ7"/>
<sequence length="286" mass="30179">MRLSTLFTAFALSATGYATIATSTPAPTTSKPLAVRSEPTCGPSAGNVLQIFDYLNFNVSGISAGASIIKVGSSVVNASYTMPQLTLTMACLTPTPTAASDLCSSASLYTWTYGPRLMKYQFPEEWFLNGQQRSDSQITPSLTAWWTESCVFFGDPVSSMKCHEHWTSFTFDAQRGKGEQLTYSTFSEITTIDVTVTAGLDKIPTTMNSLIADMADPPLPCGLPTLSANPGSSNSGKLSTATTTSVSPTAATSADSSEQSKSNANKYIAAFAAVALANLVAFLLIT</sequence>
<keyword evidence="2" id="KW-0812">Transmembrane</keyword>
<keyword evidence="3" id="KW-0732">Signal</keyword>
<comment type="caution">
    <text evidence="4">The sequence shown here is derived from an EMBL/GenBank/DDBJ whole genome shotgun (WGS) entry which is preliminary data.</text>
</comment>
<evidence type="ECO:0000313" key="4">
    <source>
        <dbReference type="EMBL" id="KAF2097829.1"/>
    </source>
</evidence>
<proteinExistence type="predicted"/>
<dbReference type="EMBL" id="ML978127">
    <property type="protein sequence ID" value="KAF2097829.1"/>
    <property type="molecule type" value="Genomic_DNA"/>
</dbReference>
<gene>
    <name evidence="4" type="ORF">NA57DRAFT_76636</name>
</gene>
<reference evidence="4" key="1">
    <citation type="journal article" date="2020" name="Stud. Mycol.">
        <title>101 Dothideomycetes genomes: a test case for predicting lifestyles and emergence of pathogens.</title>
        <authorList>
            <person name="Haridas S."/>
            <person name="Albert R."/>
            <person name="Binder M."/>
            <person name="Bloem J."/>
            <person name="Labutti K."/>
            <person name="Salamov A."/>
            <person name="Andreopoulos B."/>
            <person name="Baker S."/>
            <person name="Barry K."/>
            <person name="Bills G."/>
            <person name="Bluhm B."/>
            <person name="Cannon C."/>
            <person name="Castanera R."/>
            <person name="Culley D."/>
            <person name="Daum C."/>
            <person name="Ezra D."/>
            <person name="Gonzalez J."/>
            <person name="Henrissat B."/>
            <person name="Kuo A."/>
            <person name="Liang C."/>
            <person name="Lipzen A."/>
            <person name="Lutzoni F."/>
            <person name="Magnuson J."/>
            <person name="Mondo S."/>
            <person name="Nolan M."/>
            <person name="Ohm R."/>
            <person name="Pangilinan J."/>
            <person name="Park H.-J."/>
            <person name="Ramirez L."/>
            <person name="Alfaro M."/>
            <person name="Sun H."/>
            <person name="Tritt A."/>
            <person name="Yoshinaga Y."/>
            <person name="Zwiers L.-H."/>
            <person name="Turgeon B."/>
            <person name="Goodwin S."/>
            <person name="Spatafora J."/>
            <person name="Crous P."/>
            <person name="Grigoriev I."/>
        </authorList>
    </citation>
    <scope>NUCLEOTIDE SEQUENCE</scope>
    <source>
        <strain evidence="4">CBS 133067</strain>
    </source>
</reference>
<feature type="compositionally biased region" description="Low complexity" evidence="1">
    <location>
        <begin position="239"/>
        <end position="257"/>
    </location>
</feature>
<evidence type="ECO:0000256" key="1">
    <source>
        <dbReference type="SAM" id="MobiDB-lite"/>
    </source>
</evidence>
<feature type="signal peptide" evidence="3">
    <location>
        <begin position="1"/>
        <end position="21"/>
    </location>
</feature>
<dbReference type="Proteomes" id="UP000799772">
    <property type="component" value="Unassembled WGS sequence"/>
</dbReference>
<feature type="compositionally biased region" description="Polar residues" evidence="1">
    <location>
        <begin position="226"/>
        <end position="238"/>
    </location>
</feature>
<evidence type="ECO:0000256" key="3">
    <source>
        <dbReference type="SAM" id="SignalP"/>
    </source>
</evidence>
<feature type="chain" id="PRO_5040505565" evidence="3">
    <location>
        <begin position="22"/>
        <end position="286"/>
    </location>
</feature>
<evidence type="ECO:0000313" key="5">
    <source>
        <dbReference type="Proteomes" id="UP000799772"/>
    </source>
</evidence>
<organism evidence="4 5">
    <name type="scientific">Rhizodiscina lignyota</name>
    <dbReference type="NCBI Taxonomy" id="1504668"/>
    <lineage>
        <taxon>Eukaryota</taxon>
        <taxon>Fungi</taxon>
        <taxon>Dikarya</taxon>
        <taxon>Ascomycota</taxon>
        <taxon>Pezizomycotina</taxon>
        <taxon>Dothideomycetes</taxon>
        <taxon>Pleosporomycetidae</taxon>
        <taxon>Aulographales</taxon>
        <taxon>Rhizodiscinaceae</taxon>
        <taxon>Rhizodiscina</taxon>
    </lineage>
</organism>